<dbReference type="Proteomes" id="UP000299102">
    <property type="component" value="Unassembled WGS sequence"/>
</dbReference>
<dbReference type="AlphaFoldDB" id="A0A4C1ZPY7"/>
<reference evidence="1 2" key="1">
    <citation type="journal article" date="2019" name="Commun. Biol.">
        <title>The bagworm genome reveals a unique fibroin gene that provides high tensile strength.</title>
        <authorList>
            <person name="Kono N."/>
            <person name="Nakamura H."/>
            <person name="Ohtoshi R."/>
            <person name="Tomita M."/>
            <person name="Numata K."/>
            <person name="Arakawa K."/>
        </authorList>
    </citation>
    <scope>NUCLEOTIDE SEQUENCE [LARGE SCALE GENOMIC DNA]</scope>
</reference>
<sequence>MLLKILMIFYDFHTHQQLRKQNNAHHQSFISLFKANSATPIAVWRGARVYTERRETNAHSALAARQPLIVSQTPDADRGSYGLCSRFAAARGPPPRTAVGDEFLE</sequence>
<comment type="caution">
    <text evidence="1">The sequence shown here is derived from an EMBL/GenBank/DDBJ whole genome shotgun (WGS) entry which is preliminary data.</text>
</comment>
<accession>A0A4C1ZPY7</accession>
<proteinExistence type="predicted"/>
<evidence type="ECO:0000313" key="2">
    <source>
        <dbReference type="Proteomes" id="UP000299102"/>
    </source>
</evidence>
<gene>
    <name evidence="1" type="ORF">EVAR_63673_1</name>
</gene>
<dbReference type="EMBL" id="BGZK01002047">
    <property type="protein sequence ID" value="GBP89960.1"/>
    <property type="molecule type" value="Genomic_DNA"/>
</dbReference>
<organism evidence="1 2">
    <name type="scientific">Eumeta variegata</name>
    <name type="common">Bagworm moth</name>
    <name type="synonym">Eumeta japonica</name>
    <dbReference type="NCBI Taxonomy" id="151549"/>
    <lineage>
        <taxon>Eukaryota</taxon>
        <taxon>Metazoa</taxon>
        <taxon>Ecdysozoa</taxon>
        <taxon>Arthropoda</taxon>
        <taxon>Hexapoda</taxon>
        <taxon>Insecta</taxon>
        <taxon>Pterygota</taxon>
        <taxon>Neoptera</taxon>
        <taxon>Endopterygota</taxon>
        <taxon>Lepidoptera</taxon>
        <taxon>Glossata</taxon>
        <taxon>Ditrysia</taxon>
        <taxon>Tineoidea</taxon>
        <taxon>Psychidae</taxon>
        <taxon>Oiketicinae</taxon>
        <taxon>Eumeta</taxon>
    </lineage>
</organism>
<keyword evidence="2" id="KW-1185">Reference proteome</keyword>
<evidence type="ECO:0000313" key="1">
    <source>
        <dbReference type="EMBL" id="GBP89960.1"/>
    </source>
</evidence>
<name>A0A4C1ZPY7_EUMVA</name>
<protein>
    <submittedName>
        <fullName evidence="1">Uncharacterized protein</fullName>
    </submittedName>
</protein>